<keyword evidence="2" id="KW-0805">Transcription regulation</keyword>
<protein>
    <submittedName>
        <fullName evidence="7">Transcriptional regulator, TetR family</fullName>
    </submittedName>
</protein>
<evidence type="ECO:0000256" key="5">
    <source>
        <dbReference type="PROSITE-ProRule" id="PRU00335"/>
    </source>
</evidence>
<organism evidence="7 8">
    <name type="scientific">Desulfosudis oleivorans (strain DSM 6200 / JCM 39069 / Hxd3)</name>
    <name type="common">Desulfococcus oleovorans</name>
    <dbReference type="NCBI Taxonomy" id="96561"/>
    <lineage>
        <taxon>Bacteria</taxon>
        <taxon>Pseudomonadati</taxon>
        <taxon>Thermodesulfobacteriota</taxon>
        <taxon>Desulfobacteria</taxon>
        <taxon>Desulfobacterales</taxon>
        <taxon>Desulfosudaceae</taxon>
        <taxon>Desulfosudis</taxon>
    </lineage>
</organism>
<name>A8ZXI4_DESOH</name>
<dbReference type="OrthoDB" id="7618612at2"/>
<sequence>MGRKSLANARRSEIIAAFYRCVVKEGFAGASIRKVAKEAGVQPSVLHHYFADRDEMIEEMVTIYADLIIQHFKDDMKACKDPDEQFRYAIHYLFSDSMINDDFTGFFLECLVESRRNPKVRATIANTFRRFRKEITEFIDGLEVFKKLPAATKKTYASMIVAMHEGTELQWFANPKDISLEAAYDTGRLLIELLTDHVATTGKKEK</sequence>
<evidence type="ECO:0000256" key="4">
    <source>
        <dbReference type="ARBA" id="ARBA00023163"/>
    </source>
</evidence>
<dbReference type="SUPFAM" id="SSF46689">
    <property type="entry name" value="Homeodomain-like"/>
    <property type="match status" value="1"/>
</dbReference>
<dbReference type="PANTHER" id="PTHR43479">
    <property type="entry name" value="ACREF/ENVCD OPERON REPRESSOR-RELATED"/>
    <property type="match status" value="1"/>
</dbReference>
<evidence type="ECO:0000256" key="3">
    <source>
        <dbReference type="ARBA" id="ARBA00023125"/>
    </source>
</evidence>
<dbReference type="InterPro" id="IPR039538">
    <property type="entry name" value="BetI_C"/>
</dbReference>
<dbReference type="GO" id="GO:0003677">
    <property type="term" value="F:DNA binding"/>
    <property type="evidence" value="ECO:0007669"/>
    <property type="project" value="UniProtKB-UniRule"/>
</dbReference>
<dbReference type="KEGG" id="dol:Dole_1135"/>
<dbReference type="STRING" id="96561.Dole_1135"/>
<dbReference type="Pfam" id="PF00440">
    <property type="entry name" value="TetR_N"/>
    <property type="match status" value="1"/>
</dbReference>
<keyword evidence="8" id="KW-1185">Reference proteome</keyword>
<dbReference type="EMBL" id="CP000859">
    <property type="protein sequence ID" value="ABW66942.1"/>
    <property type="molecule type" value="Genomic_DNA"/>
</dbReference>
<feature type="DNA-binding region" description="H-T-H motif" evidence="5">
    <location>
        <begin position="31"/>
        <end position="50"/>
    </location>
</feature>
<dbReference type="PROSITE" id="PS50977">
    <property type="entry name" value="HTH_TETR_2"/>
    <property type="match status" value="1"/>
</dbReference>
<dbReference type="eggNOG" id="COG1309">
    <property type="taxonomic scope" value="Bacteria"/>
</dbReference>
<keyword evidence="3 5" id="KW-0238">DNA-binding</keyword>
<keyword evidence="1" id="KW-0678">Repressor</keyword>
<accession>A8ZXI4</accession>
<dbReference type="InterPro" id="IPR050624">
    <property type="entry name" value="HTH-type_Tx_Regulator"/>
</dbReference>
<dbReference type="Proteomes" id="UP000008561">
    <property type="component" value="Chromosome"/>
</dbReference>
<keyword evidence="4" id="KW-0804">Transcription</keyword>
<dbReference type="SUPFAM" id="SSF48498">
    <property type="entry name" value="Tetracyclin repressor-like, C-terminal domain"/>
    <property type="match status" value="1"/>
</dbReference>
<evidence type="ECO:0000256" key="2">
    <source>
        <dbReference type="ARBA" id="ARBA00023015"/>
    </source>
</evidence>
<dbReference type="InterPro" id="IPR036271">
    <property type="entry name" value="Tet_transcr_reg_TetR-rel_C_sf"/>
</dbReference>
<dbReference type="Pfam" id="PF13977">
    <property type="entry name" value="TetR_C_6"/>
    <property type="match status" value="1"/>
</dbReference>
<dbReference type="Gene3D" id="1.10.357.10">
    <property type="entry name" value="Tetracycline Repressor, domain 2"/>
    <property type="match status" value="1"/>
</dbReference>
<dbReference type="HOGENOM" id="CLU_069356_15_2_7"/>
<evidence type="ECO:0000259" key="6">
    <source>
        <dbReference type="PROSITE" id="PS50977"/>
    </source>
</evidence>
<evidence type="ECO:0000256" key="1">
    <source>
        <dbReference type="ARBA" id="ARBA00022491"/>
    </source>
</evidence>
<gene>
    <name evidence="7" type="ordered locus">Dole_1135</name>
</gene>
<reference evidence="7 8" key="1">
    <citation type="submission" date="2007-10" db="EMBL/GenBank/DDBJ databases">
        <title>Complete sequence of Desulfococcus oleovorans Hxd3.</title>
        <authorList>
            <consortium name="US DOE Joint Genome Institute"/>
            <person name="Copeland A."/>
            <person name="Lucas S."/>
            <person name="Lapidus A."/>
            <person name="Barry K."/>
            <person name="Glavina del Rio T."/>
            <person name="Dalin E."/>
            <person name="Tice H."/>
            <person name="Pitluck S."/>
            <person name="Kiss H."/>
            <person name="Brettin T."/>
            <person name="Bruce D."/>
            <person name="Detter J.C."/>
            <person name="Han C."/>
            <person name="Schmutz J."/>
            <person name="Larimer F."/>
            <person name="Land M."/>
            <person name="Hauser L."/>
            <person name="Kyrpides N."/>
            <person name="Kim E."/>
            <person name="Wawrik B."/>
            <person name="Richardson P."/>
        </authorList>
    </citation>
    <scope>NUCLEOTIDE SEQUENCE [LARGE SCALE GENOMIC DNA]</scope>
    <source>
        <strain evidence="8">DSM 6200 / JCM 39069 / Hxd3</strain>
    </source>
</reference>
<dbReference type="PANTHER" id="PTHR43479:SF11">
    <property type="entry name" value="ACREF_ENVCD OPERON REPRESSOR-RELATED"/>
    <property type="match status" value="1"/>
</dbReference>
<dbReference type="InterPro" id="IPR001647">
    <property type="entry name" value="HTH_TetR"/>
</dbReference>
<feature type="domain" description="HTH tetR-type" evidence="6">
    <location>
        <begin position="8"/>
        <end position="68"/>
    </location>
</feature>
<evidence type="ECO:0000313" key="7">
    <source>
        <dbReference type="EMBL" id="ABW66942.1"/>
    </source>
</evidence>
<evidence type="ECO:0000313" key="8">
    <source>
        <dbReference type="Proteomes" id="UP000008561"/>
    </source>
</evidence>
<proteinExistence type="predicted"/>
<dbReference type="AlphaFoldDB" id="A8ZXI4"/>
<dbReference type="RefSeq" id="WP_012174560.1">
    <property type="nucleotide sequence ID" value="NC_009943.1"/>
</dbReference>
<dbReference type="InterPro" id="IPR009057">
    <property type="entry name" value="Homeodomain-like_sf"/>
</dbReference>